<gene>
    <name evidence="3" type="ORF">L0C25_22160</name>
</gene>
<dbReference type="Gene3D" id="3.90.79.10">
    <property type="entry name" value="Nucleoside Triphosphate Pyrophosphohydrolase"/>
    <property type="match status" value="1"/>
</dbReference>
<reference evidence="3" key="1">
    <citation type="submission" date="2022-01" db="EMBL/GenBank/DDBJ databases">
        <title>Nocardioidaceae gen. sp. A5X3R13.</title>
        <authorList>
            <person name="Lopez Marin M.A."/>
            <person name="Uhlik O."/>
        </authorList>
    </citation>
    <scope>NUCLEOTIDE SEQUENCE</scope>
    <source>
        <strain evidence="3">A5X3R13</strain>
    </source>
</reference>
<dbReference type="Proteomes" id="UP001164390">
    <property type="component" value="Chromosome"/>
</dbReference>
<dbReference type="GO" id="GO:0016787">
    <property type="term" value="F:hydrolase activity"/>
    <property type="evidence" value="ECO:0007669"/>
    <property type="project" value="UniProtKB-KW"/>
</dbReference>
<dbReference type="InterPro" id="IPR015797">
    <property type="entry name" value="NUDIX_hydrolase-like_dom_sf"/>
</dbReference>
<dbReference type="PROSITE" id="PS51462">
    <property type="entry name" value="NUDIX"/>
    <property type="match status" value="1"/>
</dbReference>
<dbReference type="GO" id="GO:0019693">
    <property type="term" value="P:ribose phosphate metabolic process"/>
    <property type="evidence" value="ECO:0007669"/>
    <property type="project" value="TreeGrafter"/>
</dbReference>
<dbReference type="SUPFAM" id="SSF55811">
    <property type="entry name" value="Nudix"/>
    <property type="match status" value="1"/>
</dbReference>
<proteinExistence type="predicted"/>
<dbReference type="Pfam" id="PF00293">
    <property type="entry name" value="NUDIX"/>
    <property type="match status" value="1"/>
</dbReference>
<feature type="domain" description="Nudix hydrolase" evidence="2">
    <location>
        <begin position="63"/>
        <end position="197"/>
    </location>
</feature>
<evidence type="ECO:0000313" key="3">
    <source>
        <dbReference type="EMBL" id="UYM05190.1"/>
    </source>
</evidence>
<protein>
    <submittedName>
        <fullName evidence="3">NUDIX hydrolase</fullName>
    </submittedName>
</protein>
<sequence length="206" mass="22442">MTERAPHPSLPGRLFGDGEPIADRAEAWPVLASRDEYQHPFLSLSLDTVAAPDGESFERVYVRHKGAVGVVALDDEGRVLLLEQYRHPPRSRLVELPAGVLDRDGEDPVDAAARELAEEADLVAAEWTPLLRLYSSPGFSDEHWYVYLATGLSAVPAADRHTRVHEEAHMTRVWAPLDDVVHAALAGEIADAMAVAGVLAARTGSR</sequence>
<dbReference type="KEGG" id="sgrg:L0C25_22160"/>
<keyword evidence="1 3" id="KW-0378">Hydrolase</keyword>
<evidence type="ECO:0000313" key="4">
    <source>
        <dbReference type="Proteomes" id="UP001164390"/>
    </source>
</evidence>
<dbReference type="EMBL" id="CP094970">
    <property type="protein sequence ID" value="UYM05190.1"/>
    <property type="molecule type" value="Genomic_DNA"/>
</dbReference>
<organism evidence="3 4">
    <name type="scientific">Solicola gregarius</name>
    <dbReference type="NCBI Taxonomy" id="2908642"/>
    <lineage>
        <taxon>Bacteria</taxon>
        <taxon>Bacillati</taxon>
        <taxon>Actinomycetota</taxon>
        <taxon>Actinomycetes</taxon>
        <taxon>Propionibacteriales</taxon>
        <taxon>Nocardioidaceae</taxon>
        <taxon>Solicola</taxon>
    </lineage>
</organism>
<dbReference type="PANTHER" id="PTHR11839:SF31">
    <property type="entry name" value="ADP-RIBOSE PYROPHOSPHATASE"/>
    <property type="match status" value="1"/>
</dbReference>
<evidence type="ECO:0000256" key="1">
    <source>
        <dbReference type="ARBA" id="ARBA00022801"/>
    </source>
</evidence>
<evidence type="ECO:0000259" key="2">
    <source>
        <dbReference type="PROSITE" id="PS51462"/>
    </source>
</evidence>
<accession>A0AA46YK11</accession>
<keyword evidence="4" id="KW-1185">Reference proteome</keyword>
<dbReference type="InterPro" id="IPR000086">
    <property type="entry name" value="NUDIX_hydrolase_dom"/>
</dbReference>
<dbReference type="RefSeq" id="WP_271633976.1">
    <property type="nucleotide sequence ID" value="NZ_CP094970.1"/>
</dbReference>
<name>A0AA46YK11_9ACTN</name>
<dbReference type="GO" id="GO:0006753">
    <property type="term" value="P:nucleoside phosphate metabolic process"/>
    <property type="evidence" value="ECO:0007669"/>
    <property type="project" value="TreeGrafter"/>
</dbReference>
<dbReference type="AlphaFoldDB" id="A0AA46YK11"/>
<dbReference type="GO" id="GO:0005829">
    <property type="term" value="C:cytosol"/>
    <property type="evidence" value="ECO:0007669"/>
    <property type="project" value="TreeGrafter"/>
</dbReference>
<dbReference type="PANTHER" id="PTHR11839">
    <property type="entry name" value="UDP/ADP-SUGAR PYROPHOSPHATASE"/>
    <property type="match status" value="1"/>
</dbReference>